<reference evidence="2 3" key="1">
    <citation type="submission" date="2017-11" db="EMBL/GenBank/DDBJ databases">
        <title>Complete genome of Rhizobium leguminosarum Norway, an ineffective micro-symbiont.</title>
        <authorList>
            <person name="Hoffrichter A."/>
            <person name="Liang J."/>
            <person name="Brachmann A."/>
            <person name="Marin M."/>
        </authorList>
    </citation>
    <scope>NUCLEOTIDE SEQUENCE [LARGE SCALE GENOMIC DNA]</scope>
    <source>
        <strain evidence="2 3">Norway</strain>
    </source>
</reference>
<feature type="transmembrane region" description="Helical" evidence="1">
    <location>
        <begin position="25"/>
        <end position="48"/>
    </location>
</feature>
<evidence type="ECO:0000313" key="2">
    <source>
        <dbReference type="EMBL" id="AUW40774.1"/>
    </source>
</evidence>
<keyword evidence="1" id="KW-0472">Membrane</keyword>
<organism evidence="2 3">
    <name type="scientific">Rhizobium leguminosarum</name>
    <dbReference type="NCBI Taxonomy" id="384"/>
    <lineage>
        <taxon>Bacteria</taxon>
        <taxon>Pseudomonadati</taxon>
        <taxon>Pseudomonadota</taxon>
        <taxon>Alphaproteobacteria</taxon>
        <taxon>Hyphomicrobiales</taxon>
        <taxon>Rhizobiaceae</taxon>
        <taxon>Rhizobium/Agrobacterium group</taxon>
        <taxon>Rhizobium</taxon>
    </lineage>
</organism>
<keyword evidence="1" id="KW-0812">Transmembrane</keyword>
<protein>
    <submittedName>
        <fullName evidence="2">Uncharacterized protein</fullName>
    </submittedName>
</protein>
<dbReference type="Proteomes" id="UP000238523">
    <property type="component" value="Chromosome"/>
</dbReference>
<evidence type="ECO:0000256" key="1">
    <source>
        <dbReference type="SAM" id="Phobius"/>
    </source>
</evidence>
<gene>
    <name evidence="2" type="ORF">CUJ84_Chr000358</name>
</gene>
<sequence length="66" mass="7315">MILAVSQLASRFTRARIIISRYGRISLVGSIVLFKFPTLIAMPGLSHLQSRLFSKQRLGNQASVPT</sequence>
<dbReference type="EMBL" id="CP025012">
    <property type="protein sequence ID" value="AUW40774.1"/>
    <property type="molecule type" value="Genomic_DNA"/>
</dbReference>
<evidence type="ECO:0000313" key="3">
    <source>
        <dbReference type="Proteomes" id="UP000238523"/>
    </source>
</evidence>
<keyword evidence="1" id="KW-1133">Transmembrane helix</keyword>
<dbReference type="AlphaFoldDB" id="A0A2K9YXR7"/>
<name>A0A2K9YXR7_RHILE</name>
<proteinExistence type="predicted"/>
<accession>A0A2K9YXR7</accession>